<dbReference type="Proteomes" id="UP000678393">
    <property type="component" value="Unassembled WGS sequence"/>
</dbReference>
<dbReference type="EMBL" id="CAJHNH020002857">
    <property type="protein sequence ID" value="CAG5127929.1"/>
    <property type="molecule type" value="Genomic_DNA"/>
</dbReference>
<dbReference type="GO" id="GO:0005739">
    <property type="term" value="C:mitochondrion"/>
    <property type="evidence" value="ECO:0007669"/>
    <property type="project" value="TreeGrafter"/>
</dbReference>
<name>A0A8S3ZFB2_9EUPU</name>
<evidence type="ECO:0000256" key="3">
    <source>
        <dbReference type="ARBA" id="ARBA00022946"/>
    </source>
</evidence>
<feature type="non-terminal residue" evidence="5">
    <location>
        <position position="101"/>
    </location>
</feature>
<dbReference type="PANTHER" id="PTHR43416:SF5">
    <property type="entry name" value="DIHYDROLIPOYLLYSINE-RESIDUE SUCCINYLTRANSFERASE COMPONENT OF 2-OXOGLUTARATE DEHYDROGENASE COMPLEX, MITOCHONDRIAL"/>
    <property type="match status" value="1"/>
</dbReference>
<organism evidence="5 6">
    <name type="scientific">Candidula unifasciata</name>
    <dbReference type="NCBI Taxonomy" id="100452"/>
    <lineage>
        <taxon>Eukaryota</taxon>
        <taxon>Metazoa</taxon>
        <taxon>Spiralia</taxon>
        <taxon>Lophotrochozoa</taxon>
        <taxon>Mollusca</taxon>
        <taxon>Gastropoda</taxon>
        <taxon>Heterobranchia</taxon>
        <taxon>Euthyneura</taxon>
        <taxon>Panpulmonata</taxon>
        <taxon>Eupulmonata</taxon>
        <taxon>Stylommatophora</taxon>
        <taxon>Helicina</taxon>
        <taxon>Helicoidea</taxon>
        <taxon>Geomitridae</taxon>
        <taxon>Candidula</taxon>
    </lineage>
</organism>
<proteinExistence type="inferred from homology"/>
<dbReference type="InterPro" id="IPR000089">
    <property type="entry name" value="Biotin_lipoyl"/>
</dbReference>
<dbReference type="PROSITE" id="PS00189">
    <property type="entry name" value="LIPOYL"/>
    <property type="match status" value="1"/>
</dbReference>
<sequence length="101" mass="10964">HGRLPITHASNRAFHRSGVYGTDEIRTVVAPNFAESVTEGDIKWEKAVGDRVEVDEVVAEIETDKTNMPVHAPAAGVIEELLVKDGETVTAGKNLFKLRVG</sequence>
<dbReference type="InterPro" id="IPR011053">
    <property type="entry name" value="Single_hybrid_motif"/>
</dbReference>
<dbReference type="AlphaFoldDB" id="A0A8S3ZFB2"/>
<dbReference type="OrthoDB" id="5391403at2759"/>
<evidence type="ECO:0000313" key="6">
    <source>
        <dbReference type="Proteomes" id="UP000678393"/>
    </source>
</evidence>
<dbReference type="CDD" id="cd06849">
    <property type="entry name" value="lipoyl_domain"/>
    <property type="match status" value="1"/>
</dbReference>
<keyword evidence="6" id="KW-1185">Reference proteome</keyword>
<dbReference type="PROSITE" id="PS50968">
    <property type="entry name" value="BIOTINYL_LIPOYL"/>
    <property type="match status" value="1"/>
</dbReference>
<comment type="caution">
    <text evidence="5">The sequence shown here is derived from an EMBL/GenBank/DDBJ whole genome shotgun (WGS) entry which is preliminary data.</text>
</comment>
<accession>A0A8S3ZFB2</accession>
<dbReference type="GO" id="GO:0006099">
    <property type="term" value="P:tricarboxylic acid cycle"/>
    <property type="evidence" value="ECO:0007669"/>
    <property type="project" value="TreeGrafter"/>
</dbReference>
<dbReference type="Gene3D" id="2.40.50.100">
    <property type="match status" value="1"/>
</dbReference>
<dbReference type="InterPro" id="IPR050537">
    <property type="entry name" value="2-oxoacid_dehydrogenase"/>
</dbReference>
<evidence type="ECO:0000256" key="2">
    <source>
        <dbReference type="ARBA" id="ARBA00022823"/>
    </source>
</evidence>
<dbReference type="InterPro" id="IPR003016">
    <property type="entry name" value="2-oxoA_DH_lipoyl-BS"/>
</dbReference>
<gene>
    <name evidence="5" type="ORF">CUNI_LOCUS13487</name>
</gene>
<keyword evidence="2" id="KW-0450">Lipoyl</keyword>
<reference evidence="5" key="1">
    <citation type="submission" date="2021-04" db="EMBL/GenBank/DDBJ databases">
        <authorList>
            <consortium name="Molecular Ecology Group"/>
        </authorList>
    </citation>
    <scope>NUCLEOTIDE SEQUENCE</scope>
</reference>
<feature type="non-terminal residue" evidence="5">
    <location>
        <position position="1"/>
    </location>
</feature>
<evidence type="ECO:0000256" key="1">
    <source>
        <dbReference type="ARBA" id="ARBA00007317"/>
    </source>
</evidence>
<dbReference type="GO" id="GO:0004149">
    <property type="term" value="F:dihydrolipoyllysine-residue succinyltransferase activity"/>
    <property type="evidence" value="ECO:0007669"/>
    <property type="project" value="TreeGrafter"/>
</dbReference>
<dbReference type="SUPFAM" id="SSF51230">
    <property type="entry name" value="Single hybrid motif"/>
    <property type="match status" value="1"/>
</dbReference>
<protein>
    <recommendedName>
        <fullName evidence="4">Lipoyl-binding domain-containing protein</fullName>
    </recommendedName>
</protein>
<evidence type="ECO:0000313" key="5">
    <source>
        <dbReference type="EMBL" id="CAG5127929.1"/>
    </source>
</evidence>
<keyword evidence="3" id="KW-0809">Transit peptide</keyword>
<comment type="similarity">
    <text evidence="1">Belongs to the 2-oxoacid dehydrogenase family.</text>
</comment>
<dbReference type="Pfam" id="PF00364">
    <property type="entry name" value="Biotin_lipoyl"/>
    <property type="match status" value="1"/>
</dbReference>
<feature type="domain" description="Lipoyl-binding" evidence="4">
    <location>
        <begin position="25"/>
        <end position="99"/>
    </location>
</feature>
<evidence type="ECO:0000259" key="4">
    <source>
        <dbReference type="PROSITE" id="PS50968"/>
    </source>
</evidence>
<dbReference type="PANTHER" id="PTHR43416">
    <property type="entry name" value="DIHYDROLIPOYLLYSINE-RESIDUE SUCCINYLTRANSFERASE COMPONENT OF 2-OXOGLUTARATE DEHYDROGENASE COMPLEX, MITOCHONDRIAL-RELATED"/>
    <property type="match status" value="1"/>
</dbReference>